<feature type="transmembrane region" description="Helical" evidence="2">
    <location>
        <begin position="7"/>
        <end position="28"/>
    </location>
</feature>
<evidence type="ECO:0000256" key="1">
    <source>
        <dbReference type="SAM" id="MobiDB-lite"/>
    </source>
</evidence>
<dbReference type="InterPro" id="IPR009571">
    <property type="entry name" value="SUR7/Rim9-like_fungi"/>
</dbReference>
<keyword evidence="2" id="KW-0812">Transmembrane</keyword>
<evidence type="ECO:0000313" key="3">
    <source>
        <dbReference type="EMBL" id="KAK5992822.1"/>
    </source>
</evidence>
<keyword evidence="2" id="KW-1133">Transmembrane helix</keyword>
<reference evidence="3 4" key="1">
    <citation type="submission" date="2024-01" db="EMBL/GenBank/DDBJ databases">
        <title>Complete genome of Cladobotryum mycophilum ATHUM6906.</title>
        <authorList>
            <person name="Christinaki A.C."/>
            <person name="Myridakis A.I."/>
            <person name="Kouvelis V.N."/>
        </authorList>
    </citation>
    <scope>NUCLEOTIDE SEQUENCE [LARGE SCALE GENOMIC DNA]</scope>
    <source>
        <strain evidence="3 4">ATHUM6906</strain>
    </source>
</reference>
<feature type="transmembrane region" description="Helical" evidence="2">
    <location>
        <begin position="225"/>
        <end position="250"/>
    </location>
</feature>
<feature type="transmembrane region" description="Helical" evidence="2">
    <location>
        <begin position="150"/>
        <end position="171"/>
    </location>
</feature>
<evidence type="ECO:0000256" key="2">
    <source>
        <dbReference type="SAM" id="Phobius"/>
    </source>
</evidence>
<feature type="region of interest" description="Disordered" evidence="1">
    <location>
        <begin position="285"/>
        <end position="328"/>
    </location>
</feature>
<dbReference type="EMBL" id="JAVFKD010000012">
    <property type="protein sequence ID" value="KAK5992822.1"/>
    <property type="molecule type" value="Genomic_DNA"/>
</dbReference>
<keyword evidence="4" id="KW-1185">Reference proteome</keyword>
<dbReference type="InterPro" id="IPR052413">
    <property type="entry name" value="SUR7_domain"/>
</dbReference>
<dbReference type="Pfam" id="PF06687">
    <property type="entry name" value="SUR7"/>
    <property type="match status" value="1"/>
</dbReference>
<organism evidence="3 4">
    <name type="scientific">Cladobotryum mycophilum</name>
    <dbReference type="NCBI Taxonomy" id="491253"/>
    <lineage>
        <taxon>Eukaryota</taxon>
        <taxon>Fungi</taxon>
        <taxon>Dikarya</taxon>
        <taxon>Ascomycota</taxon>
        <taxon>Pezizomycotina</taxon>
        <taxon>Sordariomycetes</taxon>
        <taxon>Hypocreomycetidae</taxon>
        <taxon>Hypocreales</taxon>
        <taxon>Hypocreaceae</taxon>
        <taxon>Cladobotryum</taxon>
    </lineage>
</organism>
<proteinExistence type="predicted"/>
<keyword evidence="2" id="KW-0472">Membrane</keyword>
<comment type="caution">
    <text evidence="3">The sequence shown here is derived from an EMBL/GenBank/DDBJ whole genome shotgun (WGS) entry which is preliminary data.</text>
</comment>
<evidence type="ECO:0008006" key="5">
    <source>
        <dbReference type="Google" id="ProtNLM"/>
    </source>
</evidence>
<dbReference type="Proteomes" id="UP001338125">
    <property type="component" value="Unassembled WGS sequence"/>
</dbReference>
<name>A0ABR0SLQ5_9HYPO</name>
<dbReference type="PANTHER" id="PTHR28019:SF3">
    <property type="entry name" value="INTEGRAL MEMBRANE PROTEIN (AFU_ORTHOLOGUE AFUA_6G07470)"/>
    <property type="match status" value="1"/>
</dbReference>
<dbReference type="PANTHER" id="PTHR28019">
    <property type="entry name" value="CELL MEMBRANE PROTEIN YLR413W-RELATED"/>
    <property type="match status" value="1"/>
</dbReference>
<sequence>MGAGRFLCVALPIILTICSIATLLYATLSGVAHENLRLFRLDVRNLSIDPADVDNIADKVLGIDFRRDVKTSNITAADLGLDDYYDVTLWGYCSPNSKGKKTCTKHQFDWASKYVTTDNLKTDSGITVQLPKEIVNALKAFRTVTKWAEIAFIVALIALGVELFIGIFSNFSRIVSCLTWLESIITTVLVFAAAGLSTAMALIIVGAVDSTAKFYGVHGSVDTGFLAVVWISAAFALGANLFWIFTICCCKPEKRSKNRGTKNLDHDSEKLLPGFKSRGYAPLNNDHDMSGAKDNYYNPSQSGSFAGPQYPSGNGRSDLAYEPYSHRA</sequence>
<protein>
    <recommendedName>
        <fullName evidence="5">Integral membrane protein</fullName>
    </recommendedName>
</protein>
<gene>
    <name evidence="3" type="ORF">PT974_06242</name>
</gene>
<feature type="transmembrane region" description="Helical" evidence="2">
    <location>
        <begin position="183"/>
        <end position="205"/>
    </location>
</feature>
<evidence type="ECO:0000313" key="4">
    <source>
        <dbReference type="Proteomes" id="UP001338125"/>
    </source>
</evidence>
<accession>A0ABR0SLQ5</accession>